<dbReference type="PROSITE" id="PS00586">
    <property type="entry name" value="RIBOSOMAL_L16_1"/>
    <property type="match status" value="1"/>
</dbReference>
<dbReference type="HAMAP" id="MF_01342">
    <property type="entry name" value="Ribosomal_uL16"/>
    <property type="match status" value="1"/>
</dbReference>
<dbReference type="PANTHER" id="PTHR12220">
    <property type="entry name" value="50S/60S RIBOSOMAL PROTEIN L16"/>
    <property type="match status" value="1"/>
</dbReference>
<keyword evidence="12" id="KW-1185">Reference proteome</keyword>
<dbReference type="CDD" id="cd01433">
    <property type="entry name" value="Ribosomal_L16_L10e"/>
    <property type="match status" value="1"/>
</dbReference>
<keyword evidence="4 7" id="KW-0689">Ribosomal protein</keyword>
<dbReference type="OrthoDB" id="9802589at2"/>
<evidence type="ECO:0000256" key="6">
    <source>
        <dbReference type="ARBA" id="ARBA00035198"/>
    </source>
</evidence>
<dbReference type="PRINTS" id="PR00060">
    <property type="entry name" value="RIBOSOMALL16"/>
</dbReference>
<gene>
    <name evidence="7" type="primary">rplP</name>
    <name evidence="11" type="ORF">CALK_1785</name>
</gene>
<keyword evidence="2 7" id="KW-0820">tRNA-binding</keyword>
<dbReference type="PANTHER" id="PTHR12220:SF13">
    <property type="entry name" value="LARGE RIBOSOMAL SUBUNIT PROTEIN UL16M"/>
    <property type="match status" value="1"/>
</dbReference>
<protein>
    <recommendedName>
        <fullName evidence="6 7">Large ribosomal subunit protein uL16</fullName>
    </recommendedName>
</protein>
<reference evidence="11 12" key="1">
    <citation type="journal article" date="2013" name="Environ. Microbiol.">
        <title>Genome analysis of Chitinivibrio alkaliphilus gen. nov., sp. nov., a novel extremely haloalkaliphilic anaerobic chitinolytic bacterium from the candidate phylum Termite Group 3.</title>
        <authorList>
            <person name="Sorokin D.Y."/>
            <person name="Gumerov V.M."/>
            <person name="Rakitin A.L."/>
            <person name="Beletsky A.V."/>
            <person name="Damste J.S."/>
            <person name="Muyzer G."/>
            <person name="Mardanov A.V."/>
            <person name="Ravin N.V."/>
        </authorList>
    </citation>
    <scope>NUCLEOTIDE SEQUENCE [LARGE SCALE GENOMIC DNA]</scope>
    <source>
        <strain evidence="11 12">ACht1</strain>
    </source>
</reference>
<comment type="caution">
    <text evidence="11">The sequence shown here is derived from an EMBL/GenBank/DDBJ whole genome shotgun (WGS) entry which is preliminary data.</text>
</comment>
<evidence type="ECO:0000256" key="10">
    <source>
        <dbReference type="SAM" id="MobiDB-lite"/>
    </source>
</evidence>
<evidence type="ECO:0000256" key="1">
    <source>
        <dbReference type="ARBA" id="ARBA00008931"/>
    </source>
</evidence>
<dbReference type="EMBL" id="ASJR01000015">
    <property type="protein sequence ID" value="ERP31296.1"/>
    <property type="molecule type" value="Genomic_DNA"/>
</dbReference>
<feature type="region of interest" description="Disordered" evidence="10">
    <location>
        <begin position="1"/>
        <end position="23"/>
    </location>
</feature>
<dbReference type="Pfam" id="PF00252">
    <property type="entry name" value="Ribosomal_L16"/>
    <property type="match status" value="1"/>
</dbReference>
<organism evidence="11 12">
    <name type="scientific">Chitinivibrio alkaliphilus ACht1</name>
    <dbReference type="NCBI Taxonomy" id="1313304"/>
    <lineage>
        <taxon>Bacteria</taxon>
        <taxon>Pseudomonadati</taxon>
        <taxon>Fibrobacterota</taxon>
        <taxon>Chitinivibrionia</taxon>
        <taxon>Chitinivibrionales</taxon>
        <taxon>Chitinivibrionaceae</taxon>
        <taxon>Chitinivibrio</taxon>
    </lineage>
</organism>
<dbReference type="PROSITE" id="PS00701">
    <property type="entry name" value="RIBOSOMAL_L16_2"/>
    <property type="match status" value="1"/>
</dbReference>
<comment type="function">
    <text evidence="7 9">Binds 23S rRNA and is also seen to make contacts with the A and possibly P site tRNAs.</text>
</comment>
<evidence type="ECO:0000313" key="12">
    <source>
        <dbReference type="Proteomes" id="UP000017148"/>
    </source>
</evidence>
<dbReference type="GO" id="GO:0019843">
    <property type="term" value="F:rRNA binding"/>
    <property type="evidence" value="ECO:0007669"/>
    <property type="project" value="UniProtKB-UniRule"/>
</dbReference>
<evidence type="ECO:0000256" key="5">
    <source>
        <dbReference type="ARBA" id="ARBA00023274"/>
    </source>
</evidence>
<dbReference type="GO" id="GO:0000049">
    <property type="term" value="F:tRNA binding"/>
    <property type="evidence" value="ECO:0007669"/>
    <property type="project" value="UniProtKB-KW"/>
</dbReference>
<evidence type="ECO:0000256" key="3">
    <source>
        <dbReference type="ARBA" id="ARBA00022730"/>
    </source>
</evidence>
<dbReference type="Gene3D" id="3.90.1170.10">
    <property type="entry name" value="Ribosomal protein L10e/L16"/>
    <property type="match status" value="1"/>
</dbReference>
<comment type="similarity">
    <text evidence="1 7 8">Belongs to the universal ribosomal protein uL16 family.</text>
</comment>
<dbReference type="GO" id="GO:0006412">
    <property type="term" value="P:translation"/>
    <property type="evidence" value="ECO:0007669"/>
    <property type="project" value="UniProtKB-UniRule"/>
</dbReference>
<dbReference type="STRING" id="1313304.CALK_1785"/>
<dbReference type="NCBIfam" id="TIGR01164">
    <property type="entry name" value="rplP_bact"/>
    <property type="match status" value="1"/>
</dbReference>
<evidence type="ECO:0000256" key="8">
    <source>
        <dbReference type="RuleBase" id="RU004413"/>
    </source>
</evidence>
<dbReference type="eggNOG" id="COG0197">
    <property type="taxonomic scope" value="Bacteria"/>
</dbReference>
<dbReference type="InterPro" id="IPR016180">
    <property type="entry name" value="Ribosomal_uL16_dom"/>
</dbReference>
<sequence>MLSPKKVKWRKQQRGRMRGKASRGNRVSFGEYGIQALECGWITSQQIEACRVTIMRTLKRGAKLWIRVFPHKSVTATAAETRMGKGKGSPEYWVAVVKPGTMMFELAGASHENSTKALKLAMDKLPIKAQFVKNENS</sequence>
<dbReference type="InterPro" id="IPR020798">
    <property type="entry name" value="Ribosomal_uL16_CS"/>
</dbReference>
<name>U7D6V2_9BACT</name>
<keyword evidence="3 7" id="KW-0699">rRNA-binding</keyword>
<accession>U7D6V2</accession>
<dbReference type="PATRIC" id="fig|1313304.3.peg.1700"/>
<keyword evidence="7 9" id="KW-0694">RNA-binding</keyword>
<dbReference type="InterPro" id="IPR047873">
    <property type="entry name" value="Ribosomal_uL16"/>
</dbReference>
<comment type="subunit">
    <text evidence="7 9">Part of the 50S ribosomal subunit.</text>
</comment>
<dbReference type="Proteomes" id="UP000017148">
    <property type="component" value="Unassembled WGS sequence"/>
</dbReference>
<dbReference type="AlphaFoldDB" id="U7D6V2"/>
<evidence type="ECO:0000256" key="9">
    <source>
        <dbReference type="RuleBase" id="RU004414"/>
    </source>
</evidence>
<dbReference type="RefSeq" id="WP_022637219.1">
    <property type="nucleotide sequence ID" value="NZ_ASJR01000015.1"/>
</dbReference>
<dbReference type="InterPro" id="IPR000114">
    <property type="entry name" value="Ribosomal_uL16_bact-type"/>
</dbReference>
<dbReference type="GO" id="GO:0003735">
    <property type="term" value="F:structural constituent of ribosome"/>
    <property type="evidence" value="ECO:0007669"/>
    <property type="project" value="InterPro"/>
</dbReference>
<evidence type="ECO:0000256" key="7">
    <source>
        <dbReference type="HAMAP-Rule" id="MF_01342"/>
    </source>
</evidence>
<evidence type="ECO:0000256" key="2">
    <source>
        <dbReference type="ARBA" id="ARBA00022555"/>
    </source>
</evidence>
<keyword evidence="5 7" id="KW-0687">Ribonucleoprotein</keyword>
<dbReference type="SUPFAM" id="SSF54686">
    <property type="entry name" value="Ribosomal protein L16p/L10e"/>
    <property type="match status" value="1"/>
</dbReference>
<dbReference type="GO" id="GO:0022625">
    <property type="term" value="C:cytosolic large ribosomal subunit"/>
    <property type="evidence" value="ECO:0007669"/>
    <property type="project" value="TreeGrafter"/>
</dbReference>
<evidence type="ECO:0000313" key="11">
    <source>
        <dbReference type="EMBL" id="ERP31296.1"/>
    </source>
</evidence>
<evidence type="ECO:0000256" key="4">
    <source>
        <dbReference type="ARBA" id="ARBA00022980"/>
    </source>
</evidence>
<dbReference type="FunFam" id="3.90.1170.10:FF:000001">
    <property type="entry name" value="50S ribosomal protein L16"/>
    <property type="match status" value="1"/>
</dbReference>
<proteinExistence type="inferred from homology"/>
<dbReference type="InterPro" id="IPR036920">
    <property type="entry name" value="Ribosomal_uL16_sf"/>
</dbReference>